<feature type="compositionally biased region" description="Pro residues" evidence="7">
    <location>
        <begin position="526"/>
        <end position="535"/>
    </location>
</feature>
<evidence type="ECO:0000256" key="7">
    <source>
        <dbReference type="SAM" id="MobiDB-lite"/>
    </source>
</evidence>
<dbReference type="InterPro" id="IPR036322">
    <property type="entry name" value="WD40_repeat_dom_sf"/>
</dbReference>
<dbReference type="InterPro" id="IPR020472">
    <property type="entry name" value="WD40_PAC1"/>
</dbReference>
<sequence length="605" mass="67017">MDSKTISLSLLSVQRIEGSFTYRNINEALTKSLSGPPRLCLLKEGIDPGLEEMRRPSRSVLLHVNGLRDQSTGFAMNYASSTCHAVGRDPDEQQPTYSLRFFPRPGPKESILAQAKEEGHVLLEDVSSRQTLARFRAHSNAIFDLCWSPCGDQIATGSGDTSLSLWDVASLSHLHSLKGGHDRAVKCLQFSPKASSLLASGSRDNSVLLWDPRSRDPIVNRIKSAHCSRENRPCSVTAIQFLQNEHLLASGGEMDDTLKIWDLRKNYSLYKRDPLPSYTLPHPQGSRGITSLSMDVSNTLFVSCMDGKIYRFSLTSFDETPLNVYSGHKVASFYVRLSLSPDGDYLSSGSSDGSAYIWRVNPASSMHQGRETPFLCKLQGHSSEVTCVDWAKGGCTLVTCSDDMDHCVWRPDRREYKGEEAFGFTVPNTLAPLTPTRLTSCIPNTVHTPPPHFTPSSLRKRAHRGGCTPGSASSRKRRLTPSILNFLTKSGSKQGDIENVSPKRSLRPATEPPSKSIRSKLFDEPTPTPNSPPSQPLKFDAYPCSPTKMRILTNQDLESPRDYTNLPNYVMDPKTPTSSTKKRGRPVDWLTNLSNQKKSKAAKKL</sequence>
<evidence type="ECO:0000256" key="5">
    <source>
        <dbReference type="ARBA" id="ARBA00038344"/>
    </source>
</evidence>
<gene>
    <name evidence="8" type="ORF">FKW44_009863</name>
</gene>
<keyword evidence="9" id="KW-1185">Reference proteome</keyword>
<feature type="repeat" description="WD" evidence="6">
    <location>
        <begin position="378"/>
        <end position="409"/>
    </location>
</feature>
<keyword evidence="4" id="KW-0833">Ubl conjugation pathway</keyword>
<evidence type="ECO:0000313" key="9">
    <source>
        <dbReference type="Proteomes" id="UP000595437"/>
    </source>
</evidence>
<comment type="pathway">
    <text evidence="1">Protein modification; protein ubiquitination.</text>
</comment>
<comment type="similarity">
    <text evidence="5">Belongs to the WD repeat cdt2 family.</text>
</comment>
<dbReference type="GO" id="GO:0043161">
    <property type="term" value="P:proteasome-mediated ubiquitin-dependent protein catabolic process"/>
    <property type="evidence" value="ECO:0007669"/>
    <property type="project" value="TreeGrafter"/>
</dbReference>
<dbReference type="InterPro" id="IPR015943">
    <property type="entry name" value="WD40/YVTN_repeat-like_dom_sf"/>
</dbReference>
<keyword evidence="3" id="KW-0677">Repeat</keyword>
<keyword evidence="2 6" id="KW-0853">WD repeat</keyword>
<dbReference type="InterPro" id="IPR051865">
    <property type="entry name" value="WD-repeat_CDT2_adapter"/>
</dbReference>
<dbReference type="InterPro" id="IPR019775">
    <property type="entry name" value="WD40_repeat_CS"/>
</dbReference>
<dbReference type="Gene3D" id="2.130.10.10">
    <property type="entry name" value="YVTN repeat-like/Quinoprotein amine dehydrogenase"/>
    <property type="match status" value="2"/>
</dbReference>
<dbReference type="PANTHER" id="PTHR22852:SF0">
    <property type="entry name" value="DENTICLELESS PROTEIN HOMOLOG"/>
    <property type="match status" value="1"/>
</dbReference>
<feature type="repeat" description="WD" evidence="6">
    <location>
        <begin position="135"/>
        <end position="176"/>
    </location>
</feature>
<organism evidence="8 9">
    <name type="scientific">Caligus rogercresseyi</name>
    <name type="common">Sea louse</name>
    <dbReference type="NCBI Taxonomy" id="217165"/>
    <lineage>
        <taxon>Eukaryota</taxon>
        <taxon>Metazoa</taxon>
        <taxon>Ecdysozoa</taxon>
        <taxon>Arthropoda</taxon>
        <taxon>Crustacea</taxon>
        <taxon>Multicrustacea</taxon>
        <taxon>Hexanauplia</taxon>
        <taxon>Copepoda</taxon>
        <taxon>Siphonostomatoida</taxon>
        <taxon>Caligidae</taxon>
        <taxon>Caligus</taxon>
    </lineage>
</organism>
<evidence type="ECO:0000256" key="2">
    <source>
        <dbReference type="ARBA" id="ARBA00022574"/>
    </source>
</evidence>
<dbReference type="PROSITE" id="PS50294">
    <property type="entry name" value="WD_REPEATS_REGION"/>
    <property type="match status" value="2"/>
</dbReference>
<feature type="repeat" description="WD" evidence="6">
    <location>
        <begin position="178"/>
        <end position="220"/>
    </location>
</feature>
<dbReference type="AlphaFoldDB" id="A0A7T8K7N0"/>
<evidence type="ECO:0000256" key="4">
    <source>
        <dbReference type="ARBA" id="ARBA00022786"/>
    </source>
</evidence>
<proteinExistence type="inferred from homology"/>
<feature type="compositionally biased region" description="Polar residues" evidence="7">
    <location>
        <begin position="482"/>
        <end position="493"/>
    </location>
</feature>
<dbReference type="GO" id="GO:0005634">
    <property type="term" value="C:nucleus"/>
    <property type="evidence" value="ECO:0007669"/>
    <property type="project" value="TreeGrafter"/>
</dbReference>
<dbReference type="SUPFAM" id="SSF50978">
    <property type="entry name" value="WD40 repeat-like"/>
    <property type="match status" value="1"/>
</dbReference>
<dbReference type="InterPro" id="IPR001680">
    <property type="entry name" value="WD40_rpt"/>
</dbReference>
<dbReference type="GO" id="GO:0030674">
    <property type="term" value="F:protein-macromolecule adaptor activity"/>
    <property type="evidence" value="ECO:0007669"/>
    <property type="project" value="TreeGrafter"/>
</dbReference>
<accession>A0A7T8K7N0</accession>
<dbReference type="Proteomes" id="UP000595437">
    <property type="component" value="Chromosome 6"/>
</dbReference>
<dbReference type="PROSITE" id="PS00678">
    <property type="entry name" value="WD_REPEATS_1"/>
    <property type="match status" value="1"/>
</dbReference>
<evidence type="ECO:0000256" key="6">
    <source>
        <dbReference type="PROSITE-ProRule" id="PRU00221"/>
    </source>
</evidence>
<dbReference type="GO" id="GO:0007095">
    <property type="term" value="P:mitotic G2 DNA damage checkpoint signaling"/>
    <property type="evidence" value="ECO:0007669"/>
    <property type="project" value="TreeGrafter"/>
</dbReference>
<dbReference type="OrthoDB" id="2096344at2759"/>
<dbReference type="PROSITE" id="PS50082">
    <property type="entry name" value="WD_REPEATS_2"/>
    <property type="match status" value="4"/>
</dbReference>
<dbReference type="Pfam" id="PF00400">
    <property type="entry name" value="WD40"/>
    <property type="match status" value="5"/>
</dbReference>
<evidence type="ECO:0000256" key="3">
    <source>
        <dbReference type="ARBA" id="ARBA00022737"/>
    </source>
</evidence>
<feature type="repeat" description="WD" evidence="6">
    <location>
        <begin position="337"/>
        <end position="368"/>
    </location>
</feature>
<reference evidence="9" key="1">
    <citation type="submission" date="2021-01" db="EMBL/GenBank/DDBJ databases">
        <title>Caligus Genome Assembly.</title>
        <authorList>
            <person name="Gallardo-Escarate C."/>
        </authorList>
    </citation>
    <scope>NUCLEOTIDE SEQUENCE [LARGE SCALE GENOMIC DNA]</scope>
</reference>
<evidence type="ECO:0000313" key="8">
    <source>
        <dbReference type="EMBL" id="QQP49268.1"/>
    </source>
</evidence>
<dbReference type="PANTHER" id="PTHR22852">
    <property type="entry name" value="LETHAL 2 DENTICLELESS PROTEIN RETINOIC ACID-REGULATED NUCLEAR MATRIX-ASSOCIATED PROTEIN"/>
    <property type="match status" value="1"/>
</dbReference>
<protein>
    <recommendedName>
        <fullName evidence="10">Denticleless protein homolog</fullName>
    </recommendedName>
</protein>
<name>A0A7T8K7N0_CALRO</name>
<feature type="region of interest" description="Disordered" evidence="7">
    <location>
        <begin position="442"/>
        <end position="605"/>
    </location>
</feature>
<dbReference type="PRINTS" id="PR00320">
    <property type="entry name" value="GPROTEINBRPT"/>
</dbReference>
<evidence type="ECO:0000256" key="1">
    <source>
        <dbReference type="ARBA" id="ARBA00004906"/>
    </source>
</evidence>
<dbReference type="CDD" id="cd00200">
    <property type="entry name" value="WD40"/>
    <property type="match status" value="1"/>
</dbReference>
<dbReference type="SMART" id="SM00320">
    <property type="entry name" value="WD40"/>
    <property type="match status" value="6"/>
</dbReference>
<evidence type="ECO:0008006" key="10">
    <source>
        <dbReference type="Google" id="ProtNLM"/>
    </source>
</evidence>
<dbReference type="EMBL" id="CP045895">
    <property type="protein sequence ID" value="QQP49268.1"/>
    <property type="molecule type" value="Genomic_DNA"/>
</dbReference>